<reference evidence="25 26" key="1">
    <citation type="submission" date="2019-02" db="EMBL/GenBank/DDBJ databases">
        <title>Genome sequencing of the rare red list fungi Antrodiella citrinella (Flaviporus citrinellus).</title>
        <authorList>
            <person name="Buettner E."/>
            <person name="Kellner H."/>
        </authorList>
    </citation>
    <scope>NUCLEOTIDE SEQUENCE [LARGE SCALE GENOMIC DNA]</scope>
    <source>
        <strain evidence="25 26">DSM 108506</strain>
    </source>
</reference>
<name>A0A4S4LWA4_9APHY</name>
<keyword evidence="21" id="KW-0862">Zinc</keyword>
<evidence type="ECO:0000256" key="14">
    <source>
        <dbReference type="ARBA" id="ARBA00022908"/>
    </source>
</evidence>
<gene>
    <name evidence="25" type="ORF">EUX98_g9235</name>
</gene>
<dbReference type="Pfam" id="PF13976">
    <property type="entry name" value="gag_pre-integrs"/>
    <property type="match status" value="1"/>
</dbReference>
<evidence type="ECO:0000256" key="22">
    <source>
        <dbReference type="SAM" id="MobiDB-lite"/>
    </source>
</evidence>
<evidence type="ECO:0000313" key="26">
    <source>
        <dbReference type="Proteomes" id="UP000308730"/>
    </source>
</evidence>
<dbReference type="GO" id="GO:0004519">
    <property type="term" value="F:endonuclease activity"/>
    <property type="evidence" value="ECO:0007669"/>
    <property type="project" value="UniProtKB-KW"/>
</dbReference>
<evidence type="ECO:0000256" key="13">
    <source>
        <dbReference type="ARBA" id="ARBA00022884"/>
    </source>
</evidence>
<keyword evidence="8" id="KW-0547">Nucleotide-binding</keyword>
<comment type="function">
    <text evidence="1">The aspartyl protease (PR) mediates the proteolytic cleavages of the Gag and Gag-Pol polyproteins after assembly of the VLP.</text>
</comment>
<dbReference type="InterPro" id="IPR012337">
    <property type="entry name" value="RNaseH-like_sf"/>
</dbReference>
<dbReference type="Pfam" id="PF22936">
    <property type="entry name" value="Pol_BBD"/>
    <property type="match status" value="1"/>
</dbReference>
<keyword evidence="12" id="KW-0460">Magnesium</keyword>
<dbReference type="GO" id="GO:0032196">
    <property type="term" value="P:transposition"/>
    <property type="evidence" value="ECO:0007669"/>
    <property type="project" value="UniProtKB-KW"/>
</dbReference>
<keyword evidence="16" id="KW-0239">DNA-directed DNA polymerase</keyword>
<evidence type="ECO:0000256" key="6">
    <source>
        <dbReference type="ARBA" id="ARBA00022722"/>
    </source>
</evidence>
<evidence type="ECO:0000256" key="7">
    <source>
        <dbReference type="ARBA" id="ARBA00022723"/>
    </source>
</evidence>
<keyword evidence="9" id="KW-0255">Endonuclease</keyword>
<dbReference type="GO" id="GO:0008270">
    <property type="term" value="F:zinc ion binding"/>
    <property type="evidence" value="ECO:0007669"/>
    <property type="project" value="UniProtKB-KW"/>
</dbReference>
<dbReference type="InterPro" id="IPR054722">
    <property type="entry name" value="PolX-like_BBD"/>
</dbReference>
<comment type="catalytic activity">
    <reaction evidence="20">
        <text>DNA(n) + a 2'-deoxyribonucleoside 5'-triphosphate = DNA(n+1) + diphosphate</text>
        <dbReference type="Rhea" id="RHEA:22508"/>
        <dbReference type="Rhea" id="RHEA-COMP:17339"/>
        <dbReference type="Rhea" id="RHEA-COMP:17340"/>
        <dbReference type="ChEBI" id="CHEBI:33019"/>
        <dbReference type="ChEBI" id="CHEBI:61560"/>
        <dbReference type="ChEBI" id="CHEBI:173112"/>
        <dbReference type="EC" id="2.7.7.7"/>
    </reaction>
</comment>
<dbReference type="GO" id="GO:0005634">
    <property type="term" value="C:nucleus"/>
    <property type="evidence" value="ECO:0007669"/>
    <property type="project" value="UniProtKB-ARBA"/>
</dbReference>
<evidence type="ECO:0000256" key="1">
    <source>
        <dbReference type="ARBA" id="ARBA00002180"/>
    </source>
</evidence>
<evidence type="ECO:0000256" key="20">
    <source>
        <dbReference type="ARBA" id="ARBA00049244"/>
    </source>
</evidence>
<evidence type="ECO:0000256" key="16">
    <source>
        <dbReference type="ARBA" id="ARBA00022932"/>
    </source>
</evidence>
<comment type="caution">
    <text evidence="25">The sequence shown here is derived from an EMBL/GenBank/DDBJ whole genome shotgun (WGS) entry which is preliminary data.</text>
</comment>
<feature type="compositionally biased region" description="Basic and acidic residues" evidence="22">
    <location>
        <begin position="388"/>
        <end position="397"/>
    </location>
</feature>
<evidence type="ECO:0000256" key="3">
    <source>
        <dbReference type="ARBA" id="ARBA00022612"/>
    </source>
</evidence>
<comment type="catalytic activity">
    <reaction evidence="19">
        <text>DNA(n) + a 2'-deoxyribonucleoside 5'-triphosphate = DNA(n+1) + diphosphate</text>
        <dbReference type="Rhea" id="RHEA:22508"/>
        <dbReference type="Rhea" id="RHEA-COMP:17339"/>
        <dbReference type="Rhea" id="RHEA-COMP:17340"/>
        <dbReference type="ChEBI" id="CHEBI:33019"/>
        <dbReference type="ChEBI" id="CHEBI:61560"/>
        <dbReference type="ChEBI" id="CHEBI:173112"/>
        <dbReference type="EC" id="2.7.7.49"/>
    </reaction>
</comment>
<evidence type="ECO:0000256" key="4">
    <source>
        <dbReference type="ARBA" id="ARBA00022670"/>
    </source>
</evidence>
<dbReference type="GO" id="GO:0008233">
    <property type="term" value="F:peptidase activity"/>
    <property type="evidence" value="ECO:0007669"/>
    <property type="project" value="UniProtKB-KW"/>
</dbReference>
<keyword evidence="15" id="KW-0695">RNA-directed DNA polymerase</keyword>
<evidence type="ECO:0000256" key="19">
    <source>
        <dbReference type="ARBA" id="ARBA00048173"/>
    </source>
</evidence>
<dbReference type="GO" id="GO:0006310">
    <property type="term" value="P:DNA recombination"/>
    <property type="evidence" value="ECO:0007669"/>
    <property type="project" value="UniProtKB-KW"/>
</dbReference>
<keyword evidence="10" id="KW-0378">Hydrolase</keyword>
<protein>
    <recommendedName>
        <fullName evidence="27">Integrase catalytic domain-containing protein</fullName>
    </recommendedName>
</protein>
<evidence type="ECO:0000259" key="23">
    <source>
        <dbReference type="PROSITE" id="PS50158"/>
    </source>
</evidence>
<feature type="domain" description="CCHC-type" evidence="23">
    <location>
        <begin position="405"/>
        <end position="420"/>
    </location>
</feature>
<dbReference type="SMART" id="SM00343">
    <property type="entry name" value="ZnF_C2HC"/>
    <property type="match status" value="1"/>
</dbReference>
<accession>A0A4S4LWA4</accession>
<feature type="compositionally biased region" description="Polar residues" evidence="22">
    <location>
        <begin position="31"/>
        <end position="48"/>
    </location>
</feature>
<keyword evidence="21" id="KW-0863">Zinc-finger</keyword>
<evidence type="ECO:0000256" key="15">
    <source>
        <dbReference type="ARBA" id="ARBA00022918"/>
    </source>
</evidence>
<dbReference type="InterPro" id="IPR057670">
    <property type="entry name" value="SH3_retrovirus"/>
</dbReference>
<keyword evidence="2" id="KW-0815">Transposition</keyword>
<dbReference type="GO" id="GO:0003723">
    <property type="term" value="F:RNA binding"/>
    <property type="evidence" value="ECO:0007669"/>
    <property type="project" value="UniProtKB-KW"/>
</dbReference>
<dbReference type="Gene3D" id="3.30.420.10">
    <property type="entry name" value="Ribonuclease H-like superfamily/Ribonuclease H"/>
    <property type="match status" value="1"/>
</dbReference>
<evidence type="ECO:0000256" key="10">
    <source>
        <dbReference type="ARBA" id="ARBA00022801"/>
    </source>
</evidence>
<dbReference type="Gene3D" id="4.10.60.10">
    <property type="entry name" value="Zinc finger, CCHC-type"/>
    <property type="match status" value="1"/>
</dbReference>
<dbReference type="InterPro" id="IPR001878">
    <property type="entry name" value="Znf_CCHC"/>
</dbReference>
<keyword evidence="17" id="KW-0917">Virion maturation</keyword>
<feature type="region of interest" description="Disordered" evidence="22">
    <location>
        <begin position="356"/>
        <end position="452"/>
    </location>
</feature>
<dbReference type="InterPro" id="IPR025724">
    <property type="entry name" value="GAG-pre-integrase_dom"/>
</dbReference>
<dbReference type="PANTHER" id="PTHR42648">
    <property type="entry name" value="TRANSPOSASE, PUTATIVE-RELATED"/>
    <property type="match status" value="1"/>
</dbReference>
<dbReference type="GO" id="GO:0015074">
    <property type="term" value="P:DNA integration"/>
    <property type="evidence" value="ECO:0007669"/>
    <property type="project" value="UniProtKB-KW"/>
</dbReference>
<dbReference type="PROSITE" id="PS50158">
    <property type="entry name" value="ZF_CCHC"/>
    <property type="match status" value="1"/>
</dbReference>
<evidence type="ECO:0000256" key="5">
    <source>
        <dbReference type="ARBA" id="ARBA00022695"/>
    </source>
</evidence>
<dbReference type="GO" id="GO:0005524">
    <property type="term" value="F:ATP binding"/>
    <property type="evidence" value="ECO:0007669"/>
    <property type="project" value="UniProtKB-KW"/>
</dbReference>
<dbReference type="Pfam" id="PF25597">
    <property type="entry name" value="SH3_retrovirus"/>
    <property type="match status" value="1"/>
</dbReference>
<dbReference type="PANTHER" id="PTHR42648:SF11">
    <property type="entry name" value="TRANSPOSON TY4-P GAG-POL POLYPROTEIN"/>
    <property type="match status" value="1"/>
</dbReference>
<feature type="compositionally biased region" description="Basic and acidic residues" evidence="22">
    <location>
        <begin position="426"/>
        <end position="451"/>
    </location>
</feature>
<evidence type="ECO:0000256" key="17">
    <source>
        <dbReference type="ARBA" id="ARBA00023113"/>
    </source>
</evidence>
<dbReference type="OrthoDB" id="3251181at2759"/>
<dbReference type="InterPro" id="IPR001584">
    <property type="entry name" value="Integrase_cat-core"/>
</dbReference>
<evidence type="ECO:0000256" key="18">
    <source>
        <dbReference type="ARBA" id="ARBA00023172"/>
    </source>
</evidence>
<keyword evidence="6" id="KW-0540">Nuclease</keyword>
<evidence type="ECO:0000256" key="8">
    <source>
        <dbReference type="ARBA" id="ARBA00022741"/>
    </source>
</evidence>
<evidence type="ECO:0000256" key="12">
    <source>
        <dbReference type="ARBA" id="ARBA00022842"/>
    </source>
</evidence>
<feature type="region of interest" description="Disordered" evidence="22">
    <location>
        <begin position="29"/>
        <end position="48"/>
    </location>
</feature>
<evidence type="ECO:0000256" key="11">
    <source>
        <dbReference type="ARBA" id="ARBA00022840"/>
    </source>
</evidence>
<dbReference type="InterPro" id="IPR039537">
    <property type="entry name" value="Retrotran_Ty1/copia-like"/>
</dbReference>
<evidence type="ECO:0000256" key="21">
    <source>
        <dbReference type="PROSITE-ProRule" id="PRU00047"/>
    </source>
</evidence>
<dbReference type="AlphaFoldDB" id="A0A4S4LWA4"/>
<dbReference type="Proteomes" id="UP000308730">
    <property type="component" value="Unassembled WGS sequence"/>
</dbReference>
<dbReference type="EMBL" id="SGPM01000700">
    <property type="protein sequence ID" value="THH16856.1"/>
    <property type="molecule type" value="Genomic_DNA"/>
</dbReference>
<keyword evidence="18" id="KW-0233">DNA recombination</keyword>
<keyword evidence="26" id="KW-1185">Reference proteome</keyword>
<keyword evidence="5" id="KW-0548">Nucleotidyltransferase</keyword>
<feature type="non-terminal residue" evidence="25">
    <location>
        <position position="1009"/>
    </location>
</feature>
<feature type="compositionally biased region" description="Pro residues" evidence="22">
    <location>
        <begin position="92"/>
        <end position="151"/>
    </location>
</feature>
<evidence type="ECO:0008006" key="27">
    <source>
        <dbReference type="Google" id="ProtNLM"/>
    </source>
</evidence>
<dbReference type="Pfam" id="PF14223">
    <property type="entry name" value="Retrotran_gag_2"/>
    <property type="match status" value="1"/>
</dbReference>
<proteinExistence type="predicted"/>
<dbReference type="SUPFAM" id="SSF53098">
    <property type="entry name" value="Ribonuclease H-like"/>
    <property type="match status" value="1"/>
</dbReference>
<keyword evidence="13" id="KW-0694">RNA-binding</keyword>
<feature type="region of interest" description="Disordered" evidence="22">
    <location>
        <begin position="81"/>
        <end position="156"/>
    </location>
</feature>
<dbReference type="GO" id="GO:0006508">
    <property type="term" value="P:proteolysis"/>
    <property type="evidence" value="ECO:0007669"/>
    <property type="project" value="UniProtKB-KW"/>
</dbReference>
<dbReference type="InterPro" id="IPR036397">
    <property type="entry name" value="RNaseH_sf"/>
</dbReference>
<keyword evidence="3" id="KW-1188">Viral release from host cell</keyword>
<dbReference type="GO" id="GO:0003964">
    <property type="term" value="F:RNA-directed DNA polymerase activity"/>
    <property type="evidence" value="ECO:0007669"/>
    <property type="project" value="UniProtKB-KW"/>
</dbReference>
<evidence type="ECO:0000256" key="9">
    <source>
        <dbReference type="ARBA" id="ARBA00022759"/>
    </source>
</evidence>
<keyword evidence="7" id="KW-0479">Metal-binding</keyword>
<dbReference type="PROSITE" id="PS50994">
    <property type="entry name" value="INTEGRASE"/>
    <property type="match status" value="1"/>
</dbReference>
<sequence length="1009" mass="110560">MGPDPNNLPTPYCYYNERQDSYNFCEDSPCPNRNTVPLGSTKGNENWASEISVNQIAQIVARKRKQQEDANPTTAIELDLDSEPEDSEHAPVPVPDPPAPKPPNQPPPPPPNPDPQGPAQIPDPAPAPSPPPRPNPPPPPPPPPQPNPPTTVVPLPKRKMPDIFKVFSDVPKLQRDGANYRIWVERVNFTAMGCAVKAYLTAAAPADKQDQSDILLAALMGRLPDSIFFTLKASTRPDEIMSALRSRFGQQNTLTNAHAEERLFSLKCTDGAPKAVQAHLDELLTLREELAASDIKISDKTFVNAVISSMPHAYKTVITTHESAVRVHNMINPSALHTITPDAIIALLRGEAQTRATLSASASKPKKPDSANAASHTGGKGKKSGKDRRKDSKKPESSDDSGVTCYRCQGKGHRANVCPSKSKAPRPKDQANAADEKKPDPKSDEKGKGRAVETASIVQIDSDDEDAWAAYSAVEIIEADGPEIATMANDSQISRSEMEVYDSGATKHMTPFRDQLRNYRSVPRRNIKAADEKFFPAYGVGDMHLSVPNGSKWNTLRVKGVLYAPTMGSTLISLGKLDDDGYSMNIGGGRCTISNPDGTQIGSIAKENGLYIVRHNERALAARIPSISLAEIHRRLGHASYGYIRKLVASGTLLGLNVDLKSGEPECDVCLRAKASRKPILSRRLNPRASNFGDVIHMDVWGPAPVQTIHHSLYTCTMLDDATLWLEEPLLRTKGESFAKYVGYEARLFTQFGVRIKCAHSDRGGEFLGNDFTAHLECQGTTRKLTVHDTPEHNGDAERSHLTLGNMRRCMLIASGLPKWLWGEAHKHAVWLWNRTPHAAIGFSTPYEAQFGKKPDLSGLKPFGAVCYVRKEKSDKLGARADEGRWLGFDDTLNGIRVYSTSKNSVSVERNIVVSSREISPLEGEDYSIEMPTIDSIDNERNLITHDPVAQPIEDVNPAEEIQEPVPEGVVTGKRKRKPSSKVRAIMDGKAITGDELDEAHFTIEMNLA</sequence>
<feature type="domain" description="Integrase catalytic" evidence="24">
    <location>
        <begin position="683"/>
        <end position="854"/>
    </location>
</feature>
<dbReference type="GO" id="GO:0003887">
    <property type="term" value="F:DNA-directed DNA polymerase activity"/>
    <property type="evidence" value="ECO:0007669"/>
    <property type="project" value="UniProtKB-KW"/>
</dbReference>
<evidence type="ECO:0000313" key="25">
    <source>
        <dbReference type="EMBL" id="THH16856.1"/>
    </source>
</evidence>
<evidence type="ECO:0000259" key="24">
    <source>
        <dbReference type="PROSITE" id="PS50994"/>
    </source>
</evidence>
<organism evidence="25 26">
    <name type="scientific">Antrodiella citrinella</name>
    <dbReference type="NCBI Taxonomy" id="2447956"/>
    <lineage>
        <taxon>Eukaryota</taxon>
        <taxon>Fungi</taxon>
        <taxon>Dikarya</taxon>
        <taxon>Basidiomycota</taxon>
        <taxon>Agaricomycotina</taxon>
        <taxon>Agaricomycetes</taxon>
        <taxon>Polyporales</taxon>
        <taxon>Steccherinaceae</taxon>
        <taxon>Antrodiella</taxon>
    </lineage>
</organism>
<dbReference type="PRINTS" id="PR01217">
    <property type="entry name" value="PRICHEXTENSN"/>
</dbReference>
<keyword evidence="11" id="KW-0067">ATP-binding</keyword>
<keyword evidence="16" id="KW-0808">Transferase</keyword>
<keyword evidence="14" id="KW-0229">DNA integration</keyword>
<keyword evidence="4" id="KW-0645">Protease</keyword>
<evidence type="ECO:0000256" key="2">
    <source>
        <dbReference type="ARBA" id="ARBA00022578"/>
    </source>
</evidence>